<organism evidence="2 3">
    <name type="scientific">Pantoea coffeiphila</name>
    <dbReference type="NCBI Taxonomy" id="1465635"/>
    <lineage>
        <taxon>Bacteria</taxon>
        <taxon>Pseudomonadati</taxon>
        <taxon>Pseudomonadota</taxon>
        <taxon>Gammaproteobacteria</taxon>
        <taxon>Enterobacterales</taxon>
        <taxon>Erwiniaceae</taxon>
        <taxon>Pantoea</taxon>
    </lineage>
</organism>
<evidence type="ECO:0000313" key="3">
    <source>
        <dbReference type="Proteomes" id="UP000239181"/>
    </source>
</evidence>
<dbReference type="PANTHER" id="PTHR43179">
    <property type="entry name" value="RHAMNOSYLTRANSFERASE WBBL"/>
    <property type="match status" value="1"/>
</dbReference>
<dbReference type="Pfam" id="PF00535">
    <property type="entry name" value="Glycos_transf_2"/>
    <property type="match status" value="1"/>
</dbReference>
<dbReference type="GO" id="GO:0016740">
    <property type="term" value="F:transferase activity"/>
    <property type="evidence" value="ECO:0007669"/>
    <property type="project" value="UniProtKB-KW"/>
</dbReference>
<dbReference type="SUPFAM" id="SSF53448">
    <property type="entry name" value="Nucleotide-diphospho-sugar transferases"/>
    <property type="match status" value="1"/>
</dbReference>
<dbReference type="RefSeq" id="WP_105591419.1">
    <property type="nucleotide sequence ID" value="NZ_PDET01000002.1"/>
</dbReference>
<dbReference type="EMBL" id="PDET01000002">
    <property type="protein sequence ID" value="PRD16839.1"/>
    <property type="molecule type" value="Genomic_DNA"/>
</dbReference>
<dbReference type="InterPro" id="IPR001173">
    <property type="entry name" value="Glyco_trans_2-like"/>
</dbReference>
<dbReference type="PANTHER" id="PTHR43179:SF7">
    <property type="entry name" value="RHAMNOSYLTRANSFERASE WBBL"/>
    <property type="match status" value="1"/>
</dbReference>
<comment type="caution">
    <text evidence="2">The sequence shown here is derived from an EMBL/GenBank/DDBJ whole genome shotgun (WGS) entry which is preliminary data.</text>
</comment>
<gene>
    <name evidence="2" type="ORF">CQW29_04015</name>
</gene>
<dbReference type="OrthoDB" id="9771846at2"/>
<dbReference type="Gene3D" id="3.90.550.10">
    <property type="entry name" value="Spore Coat Polysaccharide Biosynthesis Protein SpsA, Chain A"/>
    <property type="match status" value="1"/>
</dbReference>
<name>A0A2S9IGD9_9GAMM</name>
<protein>
    <submittedName>
        <fullName evidence="2">Glycosyl transferase family 2</fullName>
    </submittedName>
</protein>
<proteinExistence type="predicted"/>
<dbReference type="AlphaFoldDB" id="A0A2S9IGD9"/>
<reference evidence="2 3" key="1">
    <citation type="submission" date="2017-10" db="EMBL/GenBank/DDBJ databases">
        <title>Draft genome of two endophytic bacteria isolated from 'guarana' Paullinia cupana (Mart.) Ducke.</title>
        <authorList>
            <person name="Siqueira K.A."/>
            <person name="Liotti R.G."/>
            <person name="Mendes T.A."/>
            <person name="Soares M.A."/>
        </authorList>
    </citation>
    <scope>NUCLEOTIDE SEQUENCE [LARGE SCALE GENOMIC DNA]</scope>
    <source>
        <strain evidence="2 3">342</strain>
    </source>
</reference>
<dbReference type="Proteomes" id="UP000239181">
    <property type="component" value="Unassembled WGS sequence"/>
</dbReference>
<dbReference type="InterPro" id="IPR029044">
    <property type="entry name" value="Nucleotide-diphossugar_trans"/>
</dbReference>
<evidence type="ECO:0000313" key="2">
    <source>
        <dbReference type="EMBL" id="PRD16839.1"/>
    </source>
</evidence>
<keyword evidence="3" id="KW-1185">Reference proteome</keyword>
<keyword evidence="2" id="KW-0808">Transferase</keyword>
<sequence length="255" mass="29778">MNIYISVVSHGHAEMIKQINCLPQLAKQFNVVLKCNKPQDAEALNEWCAENNIVIIKSDYGLGFGKNNNFVFDYCKHKLNMQGEDIFIVLNPDLHITAEQIAELVENMQRDRVAFAAINLFKNDEKTIYDNSIRKFPTLKDFFQSFIFGVNKCIIDKSTVFTPTPVDWTAGSFMAIKASHYQQLSGFNEKYFMYCEDIDLCYRSQLLKVPVVYYPTIHALHFAKHANRSVFSRHFMWHLQSTFRFLIYKFTHRLS</sequence>
<feature type="domain" description="Glycosyltransferase 2-like" evidence="1">
    <location>
        <begin position="40"/>
        <end position="134"/>
    </location>
</feature>
<evidence type="ECO:0000259" key="1">
    <source>
        <dbReference type="Pfam" id="PF00535"/>
    </source>
</evidence>
<accession>A0A2S9IGD9</accession>